<dbReference type="HAMAP" id="MF_00434">
    <property type="entry name" value="Pterin_4_alpha"/>
    <property type="match status" value="1"/>
</dbReference>
<dbReference type="PANTHER" id="PTHR12599:SF0">
    <property type="entry name" value="PTERIN-4-ALPHA-CARBINOLAMINE DEHYDRATASE"/>
    <property type="match status" value="1"/>
</dbReference>
<dbReference type="Gene3D" id="3.30.1360.20">
    <property type="entry name" value="Transcriptional coactivator/pterin dehydratase"/>
    <property type="match status" value="1"/>
</dbReference>
<dbReference type="Pfam" id="PF01329">
    <property type="entry name" value="Pterin_4a"/>
    <property type="match status" value="1"/>
</dbReference>
<evidence type="ECO:0000256" key="4">
    <source>
        <dbReference type="HAMAP-Rule" id="MF_00434"/>
    </source>
</evidence>
<reference evidence="6" key="1">
    <citation type="journal article" date="2019" name="Int. J. Syst. Evol. Microbiol.">
        <title>The Global Catalogue of Microorganisms (GCM) 10K type strain sequencing project: providing services to taxonomists for standard genome sequencing and annotation.</title>
        <authorList>
            <consortium name="The Broad Institute Genomics Platform"/>
            <consortium name="The Broad Institute Genome Sequencing Center for Infectious Disease"/>
            <person name="Wu L."/>
            <person name="Ma J."/>
        </authorList>
    </citation>
    <scope>NUCLEOTIDE SEQUENCE [LARGE SCALE GENOMIC DNA]</scope>
    <source>
        <strain evidence="6">KCTC 52237</strain>
    </source>
</reference>
<dbReference type="PANTHER" id="PTHR12599">
    <property type="entry name" value="PTERIN-4-ALPHA-CARBINOLAMINE DEHYDRATASE"/>
    <property type="match status" value="1"/>
</dbReference>
<dbReference type="InterPro" id="IPR001533">
    <property type="entry name" value="Pterin_deHydtase"/>
</dbReference>
<evidence type="ECO:0000256" key="2">
    <source>
        <dbReference type="ARBA" id="ARBA00006472"/>
    </source>
</evidence>
<dbReference type="SUPFAM" id="SSF55248">
    <property type="entry name" value="PCD-like"/>
    <property type="match status" value="1"/>
</dbReference>
<keyword evidence="3 4" id="KW-0456">Lyase</keyword>
<comment type="caution">
    <text evidence="5">The sequence shown here is derived from an EMBL/GenBank/DDBJ whole genome shotgun (WGS) entry which is preliminary data.</text>
</comment>
<evidence type="ECO:0000256" key="1">
    <source>
        <dbReference type="ARBA" id="ARBA00001554"/>
    </source>
</evidence>
<protein>
    <recommendedName>
        <fullName evidence="4">Putative pterin-4-alpha-carbinolamine dehydratase</fullName>
        <shortName evidence="4">PHS</shortName>
        <ecNumber evidence="4">4.2.1.96</ecNumber>
    </recommendedName>
    <alternativeName>
        <fullName evidence="4">4-alpha-hydroxy-tetrahydropterin dehydratase</fullName>
    </alternativeName>
    <alternativeName>
        <fullName evidence="4">Pterin carbinolamine dehydratase</fullName>
        <shortName evidence="4">PCD</shortName>
    </alternativeName>
</protein>
<proteinExistence type="inferred from homology"/>
<dbReference type="EC" id="4.2.1.96" evidence="4"/>
<accession>A0ABV7FLQ6</accession>
<evidence type="ECO:0000256" key="3">
    <source>
        <dbReference type="ARBA" id="ARBA00023239"/>
    </source>
</evidence>
<evidence type="ECO:0000313" key="6">
    <source>
        <dbReference type="Proteomes" id="UP001595555"/>
    </source>
</evidence>
<organism evidence="5 6">
    <name type="scientific">Cellvibrio fontiphilus</name>
    <dbReference type="NCBI Taxonomy" id="1815559"/>
    <lineage>
        <taxon>Bacteria</taxon>
        <taxon>Pseudomonadati</taxon>
        <taxon>Pseudomonadota</taxon>
        <taxon>Gammaproteobacteria</taxon>
        <taxon>Cellvibrionales</taxon>
        <taxon>Cellvibrionaceae</taxon>
        <taxon>Cellvibrio</taxon>
    </lineage>
</organism>
<keyword evidence="6" id="KW-1185">Reference proteome</keyword>
<dbReference type="EMBL" id="JBHRTF010000015">
    <property type="protein sequence ID" value="MFC3117157.1"/>
    <property type="molecule type" value="Genomic_DNA"/>
</dbReference>
<sequence>MPTQKLTPEQLAGALVALNQTASGWSLHNEKLTKEYKFTHFQHAFGFMTICALYCEKVNHHPEWSNVYNRVNVQLTTHDAGGVSDKDLALAQQMDGVYASLSR</sequence>
<gene>
    <name evidence="5" type="ORF">ACFODX_16435</name>
</gene>
<dbReference type="GO" id="GO:0008124">
    <property type="term" value="F:4-alpha-hydroxytetrahydrobiopterin dehydratase activity"/>
    <property type="evidence" value="ECO:0007669"/>
    <property type="project" value="UniProtKB-EC"/>
</dbReference>
<comment type="similarity">
    <text evidence="2 4">Belongs to the pterin-4-alpha-carbinolamine dehydratase family.</text>
</comment>
<comment type="catalytic activity">
    <reaction evidence="1 4">
        <text>(4aS,6R)-4a-hydroxy-L-erythro-5,6,7,8-tetrahydrobiopterin = (6R)-L-erythro-6,7-dihydrobiopterin + H2O</text>
        <dbReference type="Rhea" id="RHEA:11920"/>
        <dbReference type="ChEBI" id="CHEBI:15377"/>
        <dbReference type="ChEBI" id="CHEBI:15642"/>
        <dbReference type="ChEBI" id="CHEBI:43120"/>
        <dbReference type="EC" id="4.2.1.96"/>
    </reaction>
</comment>
<dbReference type="CDD" id="cd00914">
    <property type="entry name" value="PCD_DCoH_subfamily_b"/>
    <property type="match status" value="1"/>
</dbReference>
<evidence type="ECO:0000313" key="5">
    <source>
        <dbReference type="EMBL" id="MFC3117157.1"/>
    </source>
</evidence>
<dbReference type="RefSeq" id="WP_378121168.1">
    <property type="nucleotide sequence ID" value="NZ_JBHRTF010000015.1"/>
</dbReference>
<dbReference type="Proteomes" id="UP001595555">
    <property type="component" value="Unassembled WGS sequence"/>
</dbReference>
<dbReference type="NCBIfam" id="NF002018">
    <property type="entry name" value="PRK00823.1-3"/>
    <property type="match status" value="1"/>
</dbReference>
<dbReference type="InterPro" id="IPR036428">
    <property type="entry name" value="PCD_sf"/>
</dbReference>
<name>A0ABV7FLQ6_9GAMM</name>